<dbReference type="EMBL" id="UINC01103339">
    <property type="protein sequence ID" value="SVC65641.1"/>
    <property type="molecule type" value="Genomic_DNA"/>
</dbReference>
<sequence>VRAKPRAENAAAQSIKVIQGVDVFFPKTIPQRKKNATPAQALFPGYLFAHFDPILNMRAVHFAHGVAYVLRRNLKPDPVDPEIIKDLRIATSVDGLLEIPDRPHQVGSEVTIIEGLFKGGNGMVTRLIPARERVKVLFEFLGRPTEIEIDKNSLDFPKAHPMGVS</sequence>
<dbReference type="SUPFAM" id="SSF82679">
    <property type="entry name" value="N-utilization substance G protein NusG, N-terminal domain"/>
    <property type="match status" value="1"/>
</dbReference>
<dbReference type="Gene3D" id="3.30.70.940">
    <property type="entry name" value="NusG, N-terminal domain"/>
    <property type="match status" value="1"/>
</dbReference>
<feature type="domain" description="NusG-like N-terminal" evidence="2">
    <location>
        <begin position="1"/>
        <end position="87"/>
    </location>
</feature>
<dbReference type="InterPro" id="IPR036735">
    <property type="entry name" value="NGN_dom_sf"/>
</dbReference>
<dbReference type="Pfam" id="PF02357">
    <property type="entry name" value="NusG"/>
    <property type="match status" value="1"/>
</dbReference>
<evidence type="ECO:0000256" key="1">
    <source>
        <dbReference type="ARBA" id="ARBA00023163"/>
    </source>
</evidence>
<evidence type="ECO:0000259" key="2">
    <source>
        <dbReference type="Pfam" id="PF02357"/>
    </source>
</evidence>
<dbReference type="InterPro" id="IPR006645">
    <property type="entry name" value="NGN-like_dom"/>
</dbReference>
<evidence type="ECO:0000313" key="3">
    <source>
        <dbReference type="EMBL" id="SVC65641.1"/>
    </source>
</evidence>
<dbReference type="GO" id="GO:0006354">
    <property type="term" value="P:DNA-templated transcription elongation"/>
    <property type="evidence" value="ECO:0007669"/>
    <property type="project" value="InterPro"/>
</dbReference>
<name>A0A382P1C2_9ZZZZ</name>
<dbReference type="CDD" id="cd06091">
    <property type="entry name" value="KOW_NusG"/>
    <property type="match status" value="1"/>
</dbReference>
<dbReference type="AlphaFoldDB" id="A0A382P1C2"/>
<proteinExistence type="predicted"/>
<accession>A0A382P1C2</accession>
<keyword evidence="1" id="KW-0804">Transcription</keyword>
<dbReference type="InterPro" id="IPR008991">
    <property type="entry name" value="Translation_prot_SH3-like_sf"/>
</dbReference>
<organism evidence="3">
    <name type="scientific">marine metagenome</name>
    <dbReference type="NCBI Taxonomy" id="408172"/>
    <lineage>
        <taxon>unclassified sequences</taxon>
        <taxon>metagenomes</taxon>
        <taxon>ecological metagenomes</taxon>
    </lineage>
</organism>
<dbReference type="SUPFAM" id="SSF50104">
    <property type="entry name" value="Translation proteins SH3-like domain"/>
    <property type="match status" value="1"/>
</dbReference>
<feature type="non-terminal residue" evidence="3">
    <location>
        <position position="1"/>
    </location>
</feature>
<gene>
    <name evidence="3" type="ORF">METZ01_LOCUS318495</name>
</gene>
<protein>
    <recommendedName>
        <fullName evidence="2">NusG-like N-terminal domain-containing protein</fullName>
    </recommendedName>
</protein>
<reference evidence="3" key="1">
    <citation type="submission" date="2018-05" db="EMBL/GenBank/DDBJ databases">
        <authorList>
            <person name="Lanie J.A."/>
            <person name="Ng W.-L."/>
            <person name="Kazmierczak K.M."/>
            <person name="Andrzejewski T.M."/>
            <person name="Davidsen T.M."/>
            <person name="Wayne K.J."/>
            <person name="Tettelin H."/>
            <person name="Glass J.I."/>
            <person name="Rusch D."/>
            <person name="Podicherti R."/>
            <person name="Tsui H.-C.T."/>
            <person name="Winkler M.E."/>
        </authorList>
    </citation>
    <scope>NUCLEOTIDE SEQUENCE</scope>
</reference>